<proteinExistence type="predicted"/>
<gene>
    <name evidence="3" type="ORF">GCM10009411_02620</name>
</gene>
<dbReference type="SUPFAM" id="SSF103642">
    <property type="entry name" value="Sec-C motif"/>
    <property type="match status" value="1"/>
</dbReference>
<evidence type="ECO:0000313" key="4">
    <source>
        <dbReference type="Proteomes" id="UP000619118"/>
    </source>
</evidence>
<comment type="caution">
    <text evidence="3">The sequence shown here is derived from an EMBL/GenBank/DDBJ whole genome shotgun (WGS) entry which is preliminary data.</text>
</comment>
<evidence type="ECO:0000256" key="2">
    <source>
        <dbReference type="SAM" id="Phobius"/>
    </source>
</evidence>
<reference evidence="4" key="1">
    <citation type="journal article" date="2019" name="Int. J. Syst. Evol. Microbiol.">
        <title>The Global Catalogue of Microorganisms (GCM) 10K type strain sequencing project: providing services to taxonomists for standard genome sequencing and annotation.</title>
        <authorList>
            <consortium name="The Broad Institute Genomics Platform"/>
            <consortium name="The Broad Institute Genome Sequencing Center for Infectious Disease"/>
            <person name="Wu L."/>
            <person name="Ma J."/>
        </authorList>
    </citation>
    <scope>NUCLEOTIDE SEQUENCE [LARGE SCALE GENOMIC DNA]</scope>
    <source>
        <strain evidence="4">JCM 32306</strain>
    </source>
</reference>
<dbReference type="EMBL" id="BMQX01000001">
    <property type="protein sequence ID" value="GGQ04891.1"/>
    <property type="molecule type" value="Genomic_DNA"/>
</dbReference>
<keyword evidence="2" id="KW-0812">Transmembrane</keyword>
<sequence length="195" mass="20940">MPEMPAFCDNCGAVFGSGFVFESCRNVTLSGTQAGPCPNCGGIGHVPDGVYDITGNAIKLLQGSIKTIEQLQQLSAVLVEAQKKNLSKEQVQTNIQEAVPELTGFASVLPQTRSELYGFIGIILAAIGLLITAYGTFKDEPVPEKEIEHIIERSIEKSIQKLAPPKPPAPKKQKRNDPCACGSGVKYKKCCYLTA</sequence>
<dbReference type="Proteomes" id="UP000619118">
    <property type="component" value="Unassembled WGS sequence"/>
</dbReference>
<keyword evidence="2" id="KW-0472">Membrane</keyword>
<dbReference type="Gene3D" id="3.10.450.50">
    <property type="match status" value="1"/>
</dbReference>
<accession>A0ABQ2QYT3</accession>
<name>A0ABQ2QYT3_9GAMM</name>
<evidence type="ECO:0000256" key="1">
    <source>
        <dbReference type="SAM" id="MobiDB-lite"/>
    </source>
</evidence>
<feature type="transmembrane region" description="Helical" evidence="2">
    <location>
        <begin position="116"/>
        <end position="137"/>
    </location>
</feature>
<keyword evidence="4" id="KW-1185">Reference proteome</keyword>
<dbReference type="InterPro" id="IPR004027">
    <property type="entry name" value="SEC_C_motif"/>
</dbReference>
<organism evidence="3 4">
    <name type="scientific">Shewanella litoralis</name>
    <dbReference type="NCBI Taxonomy" id="2282700"/>
    <lineage>
        <taxon>Bacteria</taxon>
        <taxon>Pseudomonadati</taxon>
        <taxon>Pseudomonadota</taxon>
        <taxon>Gammaproteobacteria</taxon>
        <taxon>Alteromonadales</taxon>
        <taxon>Shewanellaceae</taxon>
        <taxon>Shewanella</taxon>
    </lineage>
</organism>
<dbReference type="Pfam" id="PF02810">
    <property type="entry name" value="SEC-C"/>
    <property type="match status" value="1"/>
</dbReference>
<keyword evidence="2" id="KW-1133">Transmembrane helix</keyword>
<evidence type="ECO:0000313" key="3">
    <source>
        <dbReference type="EMBL" id="GGQ04891.1"/>
    </source>
</evidence>
<protein>
    <recommendedName>
        <fullName evidence="5">Zinc ribbon domain-containing protein</fullName>
    </recommendedName>
</protein>
<feature type="region of interest" description="Disordered" evidence="1">
    <location>
        <begin position="160"/>
        <end position="179"/>
    </location>
</feature>
<evidence type="ECO:0008006" key="5">
    <source>
        <dbReference type="Google" id="ProtNLM"/>
    </source>
</evidence>
<dbReference type="RefSeq" id="WP_206194556.1">
    <property type="nucleotide sequence ID" value="NZ_BMQX01000001.1"/>
</dbReference>